<dbReference type="Pfam" id="PF00092">
    <property type="entry name" value="VWA"/>
    <property type="match status" value="1"/>
</dbReference>
<evidence type="ECO:0000313" key="2">
    <source>
        <dbReference type="EMBL" id="AGL00210.1"/>
    </source>
</evidence>
<reference evidence="2 3" key="1">
    <citation type="submission" date="2012-01" db="EMBL/GenBank/DDBJ databases">
        <title>Complete sequence of Desulfotomaculum gibsoniae DSM 7213.</title>
        <authorList>
            <consortium name="US DOE Joint Genome Institute"/>
            <person name="Lucas S."/>
            <person name="Han J."/>
            <person name="Lapidus A."/>
            <person name="Cheng J.-F."/>
            <person name="Goodwin L."/>
            <person name="Pitluck S."/>
            <person name="Peters L."/>
            <person name="Ovchinnikova G."/>
            <person name="Teshima H."/>
            <person name="Detter J.C."/>
            <person name="Han C."/>
            <person name="Tapia R."/>
            <person name="Land M."/>
            <person name="Hauser L."/>
            <person name="Kyrpides N."/>
            <person name="Ivanova N."/>
            <person name="Pagani I."/>
            <person name="Parshina S."/>
            <person name="Plugge C."/>
            <person name="Muyzer G."/>
            <person name="Kuever J."/>
            <person name="Ivanova A."/>
            <person name="Nazina T."/>
            <person name="Klenk H.-P."/>
            <person name="Brambilla E."/>
            <person name="Spring S."/>
            <person name="Stams A.F."/>
            <person name="Woyke T."/>
        </authorList>
    </citation>
    <scope>NUCLEOTIDE SEQUENCE [LARGE SCALE GENOMIC DNA]</scope>
    <source>
        <strain evidence="2 3">DSM 7213</strain>
    </source>
</reference>
<dbReference type="CDD" id="cd00198">
    <property type="entry name" value="vWFA"/>
    <property type="match status" value="1"/>
</dbReference>
<proteinExistence type="predicted"/>
<name>R4KI61_9FIRM</name>
<dbReference type="InterPro" id="IPR002035">
    <property type="entry name" value="VWF_A"/>
</dbReference>
<evidence type="ECO:0000313" key="3">
    <source>
        <dbReference type="Proteomes" id="UP000013520"/>
    </source>
</evidence>
<dbReference type="SUPFAM" id="SSF53300">
    <property type="entry name" value="vWA-like"/>
    <property type="match status" value="1"/>
</dbReference>
<dbReference type="EMBL" id="CP003273">
    <property type="protein sequence ID" value="AGL00210.1"/>
    <property type="molecule type" value="Genomic_DNA"/>
</dbReference>
<keyword evidence="3" id="KW-1185">Reference proteome</keyword>
<dbReference type="Gene3D" id="3.40.50.410">
    <property type="entry name" value="von Willebrand factor, type A domain"/>
    <property type="match status" value="1"/>
</dbReference>
<dbReference type="RefSeq" id="WP_006524667.1">
    <property type="nucleotide sequence ID" value="NC_021184.1"/>
</dbReference>
<dbReference type="eggNOG" id="COG2304">
    <property type="taxonomic scope" value="Bacteria"/>
</dbReference>
<dbReference type="KEGG" id="dgi:Desgi_0655"/>
<dbReference type="STRING" id="767817.Desgi_0655"/>
<protein>
    <submittedName>
        <fullName evidence="2">Mg-chelatase subunit ChlD</fullName>
    </submittedName>
</protein>
<evidence type="ECO:0000259" key="1">
    <source>
        <dbReference type="PROSITE" id="PS50234"/>
    </source>
</evidence>
<dbReference type="PROSITE" id="PS50234">
    <property type="entry name" value="VWFA"/>
    <property type="match status" value="1"/>
</dbReference>
<sequence length="570" mass="65207">MLAGQNDQPENVIKTFLIPGEEGYSEFWRRNKSPVESLELAHLLDAIIKIASFIGRNVGNLIWSGMNNTIASNDIVLDSSLVLGKYPVPGNKTDIVVGMAVHEAYQRVEWCEWVRTLALEKMGKVAPLLLNKFKLFVEMAERIYVDLVANRSVLGLYAEKHRDYRFKDAAMSFDLPPSFDELLYFWWLMAANNSGCKYKENFTDEMYGRYSDNLAQYYAKPLCLLNSIIPFLIEECPKIHSVVDRCAYRTDLYFSIWEELYNYTRTWVASEWDLLFVIKKSDIIEAAGVAEKSEKPMLAPMGQEIRAHLKKKEMDYTDAVKVICDDDGVVPIAVNDIVLPLKCNLDNQLLYRLQAVLRSHTEKRKITSRGMKSGKIDTRRLYRAPVKGNIFMHHKTNYEMTNDIILVVDASGSMGELKWETIQMVYATLYKVLISYNKNTRVFAYNDSKGKCELTDLSPQKGELYTVRPQGKTASGEAIIATAMMLKRNKNKYPYIIHITDGASNWGSDVKYAIDYCRKKKISLMTLGFGCKPESKEALKKEYGNQVQFIDNLNEMPRKFGSLLAYGKVI</sequence>
<gene>
    <name evidence="2" type="ORF">Desgi_0655</name>
</gene>
<dbReference type="InterPro" id="IPR036465">
    <property type="entry name" value="vWFA_dom_sf"/>
</dbReference>
<dbReference type="OrthoDB" id="9806395at2"/>
<dbReference type="AlphaFoldDB" id="R4KI61"/>
<dbReference type="Proteomes" id="UP000013520">
    <property type="component" value="Chromosome"/>
</dbReference>
<organism evidence="2 3">
    <name type="scientific">Desulfoscipio gibsoniae DSM 7213</name>
    <dbReference type="NCBI Taxonomy" id="767817"/>
    <lineage>
        <taxon>Bacteria</taxon>
        <taxon>Bacillati</taxon>
        <taxon>Bacillota</taxon>
        <taxon>Clostridia</taxon>
        <taxon>Eubacteriales</taxon>
        <taxon>Desulfallaceae</taxon>
        <taxon>Desulfoscipio</taxon>
    </lineage>
</organism>
<accession>R4KI61</accession>
<dbReference type="HOGENOM" id="CLU_478796_0_0_9"/>
<feature type="domain" description="VWFA" evidence="1">
    <location>
        <begin position="403"/>
        <end position="530"/>
    </location>
</feature>